<dbReference type="PANTHER" id="PTHR43293">
    <property type="entry name" value="ACETATE COA-TRANSFERASE YDIF"/>
    <property type="match status" value="1"/>
</dbReference>
<comment type="similarity">
    <text evidence="1">Belongs to the 3-oxoacid CoA-transferase subunit B family.</text>
</comment>
<accession>A0A365YGS4</accession>
<reference evidence="2 5" key="2">
    <citation type="submission" date="2020-01" db="EMBL/GenBank/DDBJ databases">
        <title>Glutamicibacter soli M275.</title>
        <authorList>
            <person name="Meng X."/>
        </authorList>
    </citation>
    <scope>NUCLEOTIDE SEQUENCE [LARGE SCALE GENOMIC DNA]</scope>
    <source>
        <strain evidence="2 5">M275</strain>
    </source>
</reference>
<dbReference type="Proteomes" id="UP000477543">
    <property type="component" value="Unassembled WGS sequence"/>
</dbReference>
<evidence type="ECO:0000313" key="2">
    <source>
        <dbReference type="EMBL" id="NAZ16947.1"/>
    </source>
</evidence>
<dbReference type="RefSeq" id="WP_053799076.1">
    <property type="nucleotide sequence ID" value="NZ_JBNBOD010000001.1"/>
</dbReference>
<proteinExistence type="inferred from homology"/>
<evidence type="ECO:0000313" key="4">
    <source>
        <dbReference type="Proteomes" id="UP000252167"/>
    </source>
</evidence>
<reference evidence="3 4" key="1">
    <citation type="submission" date="2018-01" db="EMBL/GenBank/DDBJ databases">
        <title>Glutamicibacter soli strain NHPC-3 Whole genome sequence and assembly.</title>
        <authorList>
            <person name="Choudhury P."/>
            <person name="Gupta D."/>
            <person name="Sengupta K."/>
            <person name="Jawed A."/>
            <person name="Sultana N."/>
            <person name="Saha P."/>
        </authorList>
    </citation>
    <scope>NUCLEOTIDE SEQUENCE [LARGE SCALE GENOMIC DNA]</scope>
    <source>
        <strain evidence="3 4">NHPC-3</strain>
    </source>
</reference>
<evidence type="ECO:0000256" key="1">
    <source>
        <dbReference type="ARBA" id="ARBA00007047"/>
    </source>
</evidence>
<dbReference type="EMBL" id="WYDN01000012">
    <property type="protein sequence ID" value="NAZ16947.1"/>
    <property type="molecule type" value="Genomic_DNA"/>
</dbReference>
<dbReference type="EMBL" id="POAF01000004">
    <property type="protein sequence ID" value="RBM01204.1"/>
    <property type="molecule type" value="Genomic_DNA"/>
</dbReference>
<comment type="caution">
    <text evidence="3">The sequence shown here is derived from an EMBL/GenBank/DDBJ whole genome shotgun (WGS) entry which is preliminary data.</text>
</comment>
<evidence type="ECO:0000313" key="5">
    <source>
        <dbReference type="Proteomes" id="UP000477543"/>
    </source>
</evidence>
<dbReference type="SUPFAM" id="SSF100950">
    <property type="entry name" value="NagB/RpiA/CoA transferase-like"/>
    <property type="match status" value="1"/>
</dbReference>
<sequence>MPETLSTATRAEIAVAACSDLFRGQHDILASPAGIIPTLGARLAALTHAPSLMLSDGESTIYGDVPALGGVSEFSAGYLPYRELFELIAAGKRHVVMGGAQIDREGNHNFSAIGDHFQPHRQLLGSRAAATNTINHATSYWIARQSTRSFVRDVDFVTGVGANRAKAAGPGAARFHHVHRVVTNLGVYDFSGPGGTMALLSLHPGVPLDEVLDATGFELHVPETIPATRLPDEQELRLIREVLDPAHRREQEVSP</sequence>
<protein>
    <submittedName>
        <fullName evidence="3">CoA-transferase</fullName>
    </submittedName>
</protein>
<dbReference type="Pfam" id="PF01144">
    <property type="entry name" value="CoA_trans"/>
    <property type="match status" value="1"/>
</dbReference>
<dbReference type="InterPro" id="IPR004165">
    <property type="entry name" value="CoA_trans_fam_I"/>
</dbReference>
<dbReference type="InterPro" id="IPR037171">
    <property type="entry name" value="NagB/RpiA_transferase-like"/>
</dbReference>
<dbReference type="SMART" id="SM00882">
    <property type="entry name" value="CoA_trans"/>
    <property type="match status" value="1"/>
</dbReference>
<dbReference type="AlphaFoldDB" id="A0A365YGS4"/>
<keyword evidence="4" id="KW-1185">Reference proteome</keyword>
<keyword evidence="3" id="KW-0808">Transferase</keyword>
<evidence type="ECO:0000313" key="3">
    <source>
        <dbReference type="EMBL" id="RBM01204.1"/>
    </source>
</evidence>
<dbReference type="PANTHER" id="PTHR43293:SF3">
    <property type="entry name" value="CHOLESTEROL RING-CLEAVING HYDROLASE IPDB SUBUNIT"/>
    <property type="match status" value="1"/>
</dbReference>
<dbReference type="Gene3D" id="3.40.1080.10">
    <property type="entry name" value="Glutaconate Coenzyme A-transferase"/>
    <property type="match status" value="1"/>
</dbReference>
<gene>
    <name evidence="3" type="ORF">C1H84_10540</name>
    <name evidence="2" type="ORF">GT020_12875</name>
</gene>
<organism evidence="3 4">
    <name type="scientific">Glutamicibacter soli</name>
    <dbReference type="NCBI Taxonomy" id="453836"/>
    <lineage>
        <taxon>Bacteria</taxon>
        <taxon>Bacillati</taxon>
        <taxon>Actinomycetota</taxon>
        <taxon>Actinomycetes</taxon>
        <taxon>Micrococcales</taxon>
        <taxon>Micrococcaceae</taxon>
        <taxon>Glutamicibacter</taxon>
    </lineage>
</organism>
<name>A0A365YGS4_9MICC</name>
<dbReference type="Proteomes" id="UP000252167">
    <property type="component" value="Unassembled WGS sequence"/>
</dbReference>
<dbReference type="GO" id="GO:0008410">
    <property type="term" value="F:CoA-transferase activity"/>
    <property type="evidence" value="ECO:0007669"/>
    <property type="project" value="InterPro"/>
</dbReference>